<proteinExistence type="predicted"/>
<dbReference type="EMBL" id="OBDY01000008">
    <property type="protein sequence ID" value="SNY48057.1"/>
    <property type="molecule type" value="Genomic_DNA"/>
</dbReference>
<organism evidence="1 2">
    <name type="scientific">Paractinoplanes atraurantiacus</name>
    <dbReference type="NCBI Taxonomy" id="1036182"/>
    <lineage>
        <taxon>Bacteria</taxon>
        <taxon>Bacillati</taxon>
        <taxon>Actinomycetota</taxon>
        <taxon>Actinomycetes</taxon>
        <taxon>Micromonosporales</taxon>
        <taxon>Micromonosporaceae</taxon>
        <taxon>Paractinoplanes</taxon>
    </lineage>
</organism>
<sequence>MSATLHGVAVIQQLARLSSDQLDACREVVEKLDDLCSFRLLPASDHLDLDWASAPLLRAFELARFPEPAAALLRHAIGGDSEINPAYRDVPDSIFEHPVTALEPVRVAEVATALAAAQTPELEGHLDSYLRHHLGALRDFYTEAADRALAVALWWD</sequence>
<dbReference type="Gene3D" id="3.40.1760.10">
    <property type="entry name" value="YfbM-like super family"/>
    <property type="match status" value="1"/>
</dbReference>
<keyword evidence="2" id="KW-1185">Reference proteome</keyword>
<dbReference type="AlphaFoldDB" id="A0A285IJX4"/>
<reference evidence="1 2" key="1">
    <citation type="submission" date="2017-09" db="EMBL/GenBank/DDBJ databases">
        <authorList>
            <person name="Ehlers B."/>
            <person name="Leendertz F.H."/>
        </authorList>
    </citation>
    <scope>NUCLEOTIDE SEQUENCE [LARGE SCALE GENOMIC DNA]</scope>
    <source>
        <strain evidence="1 2">CGMCC 4.6857</strain>
    </source>
</reference>
<dbReference type="InterPro" id="IPR035944">
    <property type="entry name" value="YfbM-like_sf"/>
</dbReference>
<evidence type="ECO:0000313" key="1">
    <source>
        <dbReference type="EMBL" id="SNY48057.1"/>
    </source>
</evidence>
<evidence type="ECO:0000313" key="2">
    <source>
        <dbReference type="Proteomes" id="UP000219612"/>
    </source>
</evidence>
<protein>
    <recommendedName>
        <fullName evidence="3">DUF1877 domain-containing protein</fullName>
    </recommendedName>
</protein>
<name>A0A285IJX4_9ACTN</name>
<evidence type="ECO:0008006" key="3">
    <source>
        <dbReference type="Google" id="ProtNLM"/>
    </source>
</evidence>
<accession>A0A285IJX4</accession>
<dbReference type="Proteomes" id="UP000219612">
    <property type="component" value="Unassembled WGS sequence"/>
</dbReference>
<gene>
    <name evidence="1" type="ORF">SAMN05421748_108281</name>
</gene>